<comment type="caution">
    <text evidence="2">The sequence shown here is derived from an EMBL/GenBank/DDBJ whole genome shotgun (WGS) entry which is preliminary data.</text>
</comment>
<evidence type="ECO:0000256" key="1">
    <source>
        <dbReference type="SAM" id="MobiDB-lite"/>
    </source>
</evidence>
<evidence type="ECO:0000313" key="3">
    <source>
        <dbReference type="Proteomes" id="UP000011991"/>
    </source>
</evidence>
<protein>
    <submittedName>
        <fullName evidence="2">Uncharacterized protein</fullName>
    </submittedName>
</protein>
<name>M5RTD5_9BACT</name>
<evidence type="ECO:0000313" key="2">
    <source>
        <dbReference type="EMBL" id="EMI22461.1"/>
    </source>
</evidence>
<dbReference type="AlphaFoldDB" id="M5RTD5"/>
<organism evidence="2 3">
    <name type="scientific">Rhodopirellula maiorica SM1</name>
    <dbReference type="NCBI Taxonomy" id="1265738"/>
    <lineage>
        <taxon>Bacteria</taxon>
        <taxon>Pseudomonadati</taxon>
        <taxon>Planctomycetota</taxon>
        <taxon>Planctomycetia</taxon>
        <taxon>Pirellulales</taxon>
        <taxon>Pirellulaceae</taxon>
        <taxon>Novipirellula</taxon>
    </lineage>
</organism>
<dbReference type="Proteomes" id="UP000011991">
    <property type="component" value="Unassembled WGS sequence"/>
</dbReference>
<sequence>MVLASGSQSQSVSSEPGRQFENGKIRIEMKDRSAIAGKQGIWGSPTVDLCLHCIFFGSEDLLRLI</sequence>
<reference evidence="2 3" key="1">
    <citation type="journal article" date="2013" name="Mar. Genomics">
        <title>Expression of sulfatases in Rhodopirellula baltica and the diversity of sulfatases in the genus Rhodopirellula.</title>
        <authorList>
            <person name="Wegner C.E."/>
            <person name="Richter-Heitmann T."/>
            <person name="Klindworth A."/>
            <person name="Klockow C."/>
            <person name="Richter M."/>
            <person name="Achstetter T."/>
            <person name="Glockner F.O."/>
            <person name="Harder J."/>
        </authorList>
    </citation>
    <scope>NUCLEOTIDE SEQUENCE [LARGE SCALE GENOMIC DNA]</scope>
    <source>
        <strain evidence="2 3">SM1</strain>
    </source>
</reference>
<feature type="compositionally biased region" description="Low complexity" evidence="1">
    <location>
        <begin position="1"/>
        <end position="14"/>
    </location>
</feature>
<dbReference type="EMBL" id="ANOG01000097">
    <property type="protein sequence ID" value="EMI22461.1"/>
    <property type="molecule type" value="Genomic_DNA"/>
</dbReference>
<keyword evidence="3" id="KW-1185">Reference proteome</keyword>
<feature type="region of interest" description="Disordered" evidence="1">
    <location>
        <begin position="1"/>
        <end position="24"/>
    </location>
</feature>
<proteinExistence type="predicted"/>
<gene>
    <name evidence="2" type="ORF">RMSM_00610</name>
</gene>
<accession>M5RTD5</accession>